<dbReference type="PANTHER" id="PTHR30160:SF7">
    <property type="entry name" value="ADP-HEPTOSE--LPS HEPTOSYLTRANSFERASE 2"/>
    <property type="match status" value="1"/>
</dbReference>
<protein>
    <submittedName>
        <fullName evidence="3">Glycosyltransferase family 9 protein</fullName>
    </submittedName>
</protein>
<dbReference type="CDD" id="cd03789">
    <property type="entry name" value="GT9_LPS_heptosyltransferase"/>
    <property type="match status" value="1"/>
</dbReference>
<dbReference type="Pfam" id="PF01075">
    <property type="entry name" value="Glyco_transf_9"/>
    <property type="match status" value="1"/>
</dbReference>
<dbReference type="AlphaFoldDB" id="A0A6P1ZMI3"/>
<gene>
    <name evidence="3" type="ORF">DQK91_02080</name>
</gene>
<sequence length="480" mass="52927">MAGKRPILVLQLQRMGDLVLTFPLLLWLGRRFPGHPLWVAAEEQFSKQLIPISPPATYLSWSSLQGMLQQQYELVINLSHRPEAAALAGRVQAEEVVGPVERDGATYVRGHFQLYRASLVHNNRHNRFHWADMNALDVIPLAEVAATRFSGPRHMGTQNHSVGLFVGASQPEKRPDPAFFAQLADALVKRDLRPMFFGGPDDRQLAAEARKLSRSKPPNLAGKFDLPGLVKAGQGLAQFITPDTGPMHLMSWTGVKTLDLSMGPVNPCETAPHTPGHAVLQTSLSCVGCWECAAGMGYACRERFQPGRTAMLAERLMEAPAPAALGTTNALDGIRFRGVRLFATDRDRDGLHCLAPLSGRPPAPARELMSLFWHAAFGAHFGLWTQDRLVTARKQLAEAFPKLDRALLRHLRTMLRELAGHAAHRSSQQPLPQAFWSSRPPCTRPLAGYIQMYVENENASRESLTHAAALVESVLSAWVS</sequence>
<evidence type="ECO:0000256" key="2">
    <source>
        <dbReference type="ARBA" id="ARBA00022679"/>
    </source>
</evidence>
<evidence type="ECO:0000256" key="1">
    <source>
        <dbReference type="ARBA" id="ARBA00022676"/>
    </source>
</evidence>
<evidence type="ECO:0000313" key="3">
    <source>
        <dbReference type="EMBL" id="TVM36730.1"/>
    </source>
</evidence>
<dbReference type="GO" id="GO:0005829">
    <property type="term" value="C:cytosol"/>
    <property type="evidence" value="ECO:0007669"/>
    <property type="project" value="TreeGrafter"/>
</dbReference>
<dbReference type="Proteomes" id="UP000434052">
    <property type="component" value="Unassembled WGS sequence"/>
</dbReference>
<reference evidence="3 4" key="1">
    <citation type="submission" date="2018-06" db="EMBL/GenBank/DDBJ databases">
        <title>Complete genome of Desulfovibrio marinus P48SEP.</title>
        <authorList>
            <person name="Crispim J.S."/>
            <person name="Vidigal P.M.P."/>
            <person name="Silva L.C.F."/>
            <person name="Araujo L.C."/>
            <person name="Laguardia C.N."/>
            <person name="Dias R.S."/>
            <person name="Sousa M.P."/>
            <person name="Paula S.O."/>
            <person name="Silva C."/>
        </authorList>
    </citation>
    <scope>NUCLEOTIDE SEQUENCE [LARGE SCALE GENOMIC DNA]</scope>
    <source>
        <strain evidence="3 4">P48SEP</strain>
    </source>
</reference>
<dbReference type="PANTHER" id="PTHR30160">
    <property type="entry name" value="TETRAACYLDISACCHARIDE 4'-KINASE-RELATED"/>
    <property type="match status" value="1"/>
</dbReference>
<dbReference type="InterPro" id="IPR051199">
    <property type="entry name" value="LPS_LOS_Heptosyltrfase"/>
</dbReference>
<keyword evidence="2 3" id="KW-0808">Transferase</keyword>
<accession>A0A6P1ZMI3</accession>
<dbReference type="SUPFAM" id="SSF53756">
    <property type="entry name" value="UDP-Glycosyltransferase/glycogen phosphorylase"/>
    <property type="match status" value="1"/>
</dbReference>
<name>A0A6P1ZMI3_9BACT</name>
<dbReference type="InterPro" id="IPR002201">
    <property type="entry name" value="Glyco_trans_9"/>
</dbReference>
<dbReference type="Gene3D" id="3.40.50.2000">
    <property type="entry name" value="Glycogen Phosphorylase B"/>
    <property type="match status" value="2"/>
</dbReference>
<dbReference type="EMBL" id="QMIF01000001">
    <property type="protein sequence ID" value="TVM36730.1"/>
    <property type="molecule type" value="Genomic_DNA"/>
</dbReference>
<organism evidence="3 4">
    <name type="scientific">Oceanidesulfovibrio marinus</name>
    <dbReference type="NCBI Taxonomy" id="370038"/>
    <lineage>
        <taxon>Bacteria</taxon>
        <taxon>Pseudomonadati</taxon>
        <taxon>Thermodesulfobacteriota</taxon>
        <taxon>Desulfovibrionia</taxon>
        <taxon>Desulfovibrionales</taxon>
        <taxon>Desulfovibrionaceae</taxon>
        <taxon>Oceanidesulfovibrio</taxon>
    </lineage>
</organism>
<evidence type="ECO:0000313" key="4">
    <source>
        <dbReference type="Proteomes" id="UP000434052"/>
    </source>
</evidence>
<comment type="caution">
    <text evidence="3">The sequence shown here is derived from an EMBL/GenBank/DDBJ whole genome shotgun (WGS) entry which is preliminary data.</text>
</comment>
<proteinExistence type="predicted"/>
<dbReference type="GO" id="GO:0008713">
    <property type="term" value="F:ADP-heptose-lipopolysaccharide heptosyltransferase activity"/>
    <property type="evidence" value="ECO:0007669"/>
    <property type="project" value="TreeGrafter"/>
</dbReference>
<keyword evidence="1" id="KW-0328">Glycosyltransferase</keyword>
<dbReference type="OrthoDB" id="9797795at2"/>
<dbReference type="RefSeq" id="WP_144233781.1">
    <property type="nucleotide sequence ID" value="NZ_QMIF01000001.1"/>
</dbReference>
<dbReference type="GO" id="GO:0009244">
    <property type="term" value="P:lipopolysaccharide core region biosynthetic process"/>
    <property type="evidence" value="ECO:0007669"/>
    <property type="project" value="TreeGrafter"/>
</dbReference>